<evidence type="ECO:0000313" key="2">
    <source>
        <dbReference type="EMBL" id="GFY34594.1"/>
    </source>
</evidence>
<keyword evidence="3" id="KW-1185">Reference proteome</keyword>
<dbReference type="InterPro" id="IPR036397">
    <property type="entry name" value="RNaseH_sf"/>
</dbReference>
<dbReference type="GO" id="GO:0003676">
    <property type="term" value="F:nucleic acid binding"/>
    <property type="evidence" value="ECO:0007669"/>
    <property type="project" value="InterPro"/>
</dbReference>
<protein>
    <recommendedName>
        <fullName evidence="4">Transposase</fullName>
    </recommendedName>
</protein>
<reference evidence="2" key="1">
    <citation type="submission" date="2020-08" db="EMBL/GenBank/DDBJ databases">
        <title>Multicomponent nature underlies the extraordinary mechanical properties of spider dragline silk.</title>
        <authorList>
            <person name="Kono N."/>
            <person name="Nakamura H."/>
            <person name="Mori M."/>
            <person name="Yoshida Y."/>
            <person name="Ohtoshi R."/>
            <person name="Malay A.D."/>
            <person name="Moran D.A.P."/>
            <person name="Tomita M."/>
            <person name="Numata K."/>
            <person name="Arakawa K."/>
        </authorList>
    </citation>
    <scope>NUCLEOTIDE SEQUENCE</scope>
</reference>
<evidence type="ECO:0000256" key="1">
    <source>
        <dbReference type="SAM" id="MobiDB-lite"/>
    </source>
</evidence>
<dbReference type="EMBL" id="BMAU01021426">
    <property type="protein sequence ID" value="GFY34594.1"/>
    <property type="molecule type" value="Genomic_DNA"/>
</dbReference>
<comment type="caution">
    <text evidence="2">The sequence shown here is derived from an EMBL/GenBank/DDBJ whole genome shotgun (WGS) entry which is preliminary data.</text>
</comment>
<dbReference type="Gene3D" id="3.30.420.10">
    <property type="entry name" value="Ribonuclease H-like superfamily/Ribonuclease H"/>
    <property type="match status" value="1"/>
</dbReference>
<organism evidence="2 3">
    <name type="scientific">Trichonephila clavipes</name>
    <name type="common">Golden silk orbweaver</name>
    <name type="synonym">Nephila clavipes</name>
    <dbReference type="NCBI Taxonomy" id="2585209"/>
    <lineage>
        <taxon>Eukaryota</taxon>
        <taxon>Metazoa</taxon>
        <taxon>Ecdysozoa</taxon>
        <taxon>Arthropoda</taxon>
        <taxon>Chelicerata</taxon>
        <taxon>Arachnida</taxon>
        <taxon>Araneae</taxon>
        <taxon>Araneomorphae</taxon>
        <taxon>Entelegynae</taxon>
        <taxon>Araneoidea</taxon>
        <taxon>Nephilidae</taxon>
        <taxon>Trichonephila</taxon>
    </lineage>
</organism>
<feature type="region of interest" description="Disordered" evidence="1">
    <location>
        <begin position="124"/>
        <end position="144"/>
    </location>
</feature>
<name>A0A8X7BLG0_TRICX</name>
<evidence type="ECO:0008006" key="4">
    <source>
        <dbReference type="Google" id="ProtNLM"/>
    </source>
</evidence>
<accession>A0A8X7BLG0</accession>
<gene>
    <name evidence="2" type="primary">NCL1_07136</name>
    <name evidence="2" type="ORF">TNCV_1372851</name>
</gene>
<sequence length="176" mass="20321">MDDQTYMPFYDVLTHQESKIWVFEDDPMPTMVKSQRAMNKVMYAIFFRSTSLVKAIKLEGQKTEQQAGIPLNVFQKFQEVNVRGLMLHHDSASFHTAGLTDGFLKQKQIKDRRAASPLVRLVEREERREASDPRNVHPQNWGGTEQNRTVTCMVLKTKANENRKNLVPSSDEFHGP</sequence>
<proteinExistence type="predicted"/>
<evidence type="ECO:0000313" key="3">
    <source>
        <dbReference type="Proteomes" id="UP000887159"/>
    </source>
</evidence>
<dbReference type="AlphaFoldDB" id="A0A8X7BLG0"/>
<feature type="compositionally biased region" description="Basic and acidic residues" evidence="1">
    <location>
        <begin position="124"/>
        <end position="135"/>
    </location>
</feature>
<dbReference type="Proteomes" id="UP000887159">
    <property type="component" value="Unassembled WGS sequence"/>
</dbReference>